<dbReference type="EMBL" id="KZ992821">
    <property type="protein sequence ID" value="RKP06772.1"/>
    <property type="molecule type" value="Genomic_DNA"/>
</dbReference>
<keyword evidence="2" id="KW-0812">Transmembrane</keyword>
<evidence type="ECO:0000256" key="2">
    <source>
        <dbReference type="SAM" id="Phobius"/>
    </source>
</evidence>
<sequence length="547" mass="61581">MTTPETAAVGPPTLGPRTYSYVHTPPGTPQPGHTEPHPMPAISAGDTATASHGTLTEPAAAVETVAPVPSRAETLPTYLQVIQNVGVLRPATALSGHAVPARNDVQADPPRSTSTQMEQIASVGAGRGPYTLATVSNPYPNPGTPPPTRDEIEAVNRLAAENNLSMHAQRPGDFRALEEAWVEATLAENPYIGKLRQAQRRLRTFRMLVLLVILLFAPSIFFQQTRTSVLFPLIAALIFSLTLTLLYYLRCKHFQRLLAQWDQQAAQRISQVQERVEERLRMEVERQTGTYRPGDRQRAVSDAGNSASGSSLMPPPPTYAQAKRVPPPHCDAVREYEHAMIMALAQEHEKDFLYWCLRTGSQRESQEQAAAIPSSNFWVNILWPDVFRRRVLTERNLRQGRHVRRTFRLSENVTDTTAWRIHNTTPTGIIVTGEKTGKPSIKKMYVINGDLVHKDQRACKRTISSNTPDTVDMHMPIQLVEAGYQKEHIDLGDHKREMGCRFSVTQSFIGKFAWQVWKTDKHTFKHRIQLRRSMMLSDIRDRWALFE</sequence>
<gene>
    <name evidence="3" type="ORF">THASP1DRAFT_31419</name>
</gene>
<organism evidence="3 4">
    <name type="scientific">Thamnocephalis sphaerospora</name>
    <dbReference type="NCBI Taxonomy" id="78915"/>
    <lineage>
        <taxon>Eukaryota</taxon>
        <taxon>Fungi</taxon>
        <taxon>Fungi incertae sedis</taxon>
        <taxon>Zoopagomycota</taxon>
        <taxon>Zoopagomycotina</taxon>
        <taxon>Zoopagomycetes</taxon>
        <taxon>Zoopagales</taxon>
        <taxon>Sigmoideomycetaceae</taxon>
        <taxon>Thamnocephalis</taxon>
    </lineage>
</organism>
<dbReference type="AlphaFoldDB" id="A0A4P9XLS3"/>
<dbReference type="OrthoDB" id="10662557at2759"/>
<dbReference type="Proteomes" id="UP000271241">
    <property type="component" value="Unassembled WGS sequence"/>
</dbReference>
<feature type="transmembrane region" description="Helical" evidence="2">
    <location>
        <begin position="204"/>
        <end position="223"/>
    </location>
</feature>
<keyword evidence="4" id="KW-1185">Reference proteome</keyword>
<evidence type="ECO:0000256" key="1">
    <source>
        <dbReference type="SAM" id="MobiDB-lite"/>
    </source>
</evidence>
<feature type="region of interest" description="Disordered" evidence="1">
    <location>
        <begin position="285"/>
        <end position="314"/>
    </location>
</feature>
<name>A0A4P9XLS3_9FUNG</name>
<feature type="region of interest" description="Disordered" evidence="1">
    <location>
        <begin position="1"/>
        <end position="38"/>
    </location>
</feature>
<protein>
    <submittedName>
        <fullName evidence="3">Uncharacterized protein</fullName>
    </submittedName>
</protein>
<reference evidence="4" key="1">
    <citation type="journal article" date="2018" name="Nat. Microbiol.">
        <title>Leveraging single-cell genomics to expand the fungal tree of life.</title>
        <authorList>
            <person name="Ahrendt S.R."/>
            <person name="Quandt C.A."/>
            <person name="Ciobanu D."/>
            <person name="Clum A."/>
            <person name="Salamov A."/>
            <person name="Andreopoulos B."/>
            <person name="Cheng J.F."/>
            <person name="Woyke T."/>
            <person name="Pelin A."/>
            <person name="Henrissat B."/>
            <person name="Reynolds N.K."/>
            <person name="Benny G.L."/>
            <person name="Smith M.E."/>
            <person name="James T.Y."/>
            <person name="Grigoriev I.V."/>
        </authorList>
    </citation>
    <scope>NUCLEOTIDE SEQUENCE [LARGE SCALE GENOMIC DNA]</scope>
    <source>
        <strain evidence="4">RSA 1356</strain>
    </source>
</reference>
<feature type="transmembrane region" description="Helical" evidence="2">
    <location>
        <begin position="229"/>
        <end position="249"/>
    </location>
</feature>
<keyword evidence="2" id="KW-1133">Transmembrane helix</keyword>
<proteinExistence type="predicted"/>
<evidence type="ECO:0000313" key="3">
    <source>
        <dbReference type="EMBL" id="RKP06772.1"/>
    </source>
</evidence>
<evidence type="ECO:0000313" key="4">
    <source>
        <dbReference type="Proteomes" id="UP000271241"/>
    </source>
</evidence>
<accession>A0A4P9XLS3</accession>
<keyword evidence="2" id="KW-0472">Membrane</keyword>